<evidence type="ECO:0000256" key="4">
    <source>
        <dbReference type="PROSITE-ProRule" id="PRU01248"/>
    </source>
</evidence>
<gene>
    <name evidence="7" type="ORF">ACFFK0_30400</name>
</gene>
<dbReference type="PROSITE" id="PS51900">
    <property type="entry name" value="CB"/>
    <property type="match status" value="1"/>
</dbReference>
<dbReference type="PANTHER" id="PTHR30349">
    <property type="entry name" value="PHAGE INTEGRASE-RELATED"/>
    <property type="match status" value="1"/>
</dbReference>
<dbReference type="Gene3D" id="1.10.443.10">
    <property type="entry name" value="Intergrase catalytic core"/>
    <property type="match status" value="1"/>
</dbReference>
<dbReference type="InterPro" id="IPR010998">
    <property type="entry name" value="Integrase_recombinase_N"/>
</dbReference>
<proteinExistence type="predicted"/>
<dbReference type="InterPro" id="IPR013762">
    <property type="entry name" value="Integrase-like_cat_sf"/>
</dbReference>
<keyword evidence="3" id="KW-0233">DNA recombination</keyword>
<dbReference type="InterPro" id="IPR004107">
    <property type="entry name" value="Integrase_SAM-like_N"/>
</dbReference>
<name>A0ABV6DVM9_9BACL</name>
<dbReference type="InterPro" id="IPR002104">
    <property type="entry name" value="Integrase_catalytic"/>
</dbReference>
<reference evidence="7 8" key="1">
    <citation type="submission" date="2024-09" db="EMBL/GenBank/DDBJ databases">
        <authorList>
            <person name="Sun Q."/>
            <person name="Mori K."/>
        </authorList>
    </citation>
    <scope>NUCLEOTIDE SEQUENCE [LARGE SCALE GENOMIC DNA]</scope>
    <source>
        <strain evidence="7 8">CCM 7759</strain>
    </source>
</reference>
<keyword evidence="8" id="KW-1185">Reference proteome</keyword>
<dbReference type="PROSITE" id="PS51898">
    <property type="entry name" value="TYR_RECOMBINASE"/>
    <property type="match status" value="1"/>
</dbReference>
<protein>
    <submittedName>
        <fullName evidence="7">Tyrosine-type recombinase/integrase</fullName>
    </submittedName>
</protein>
<dbReference type="Pfam" id="PF00589">
    <property type="entry name" value="Phage_integrase"/>
    <property type="match status" value="1"/>
</dbReference>
<evidence type="ECO:0000256" key="2">
    <source>
        <dbReference type="ARBA" id="ARBA00023125"/>
    </source>
</evidence>
<dbReference type="Proteomes" id="UP001589776">
    <property type="component" value="Unassembled WGS sequence"/>
</dbReference>
<keyword evidence="2 4" id="KW-0238">DNA-binding</keyword>
<comment type="caution">
    <text evidence="7">The sequence shown here is derived from an EMBL/GenBank/DDBJ whole genome shotgun (WGS) entry which is preliminary data.</text>
</comment>
<dbReference type="Pfam" id="PF02899">
    <property type="entry name" value="Phage_int_SAM_1"/>
    <property type="match status" value="1"/>
</dbReference>
<evidence type="ECO:0000313" key="7">
    <source>
        <dbReference type="EMBL" id="MFC0216713.1"/>
    </source>
</evidence>
<accession>A0ABV6DVM9</accession>
<feature type="domain" description="Tyr recombinase" evidence="5">
    <location>
        <begin position="118"/>
        <end position="298"/>
    </location>
</feature>
<dbReference type="SUPFAM" id="SSF56349">
    <property type="entry name" value="DNA breaking-rejoining enzymes"/>
    <property type="match status" value="1"/>
</dbReference>
<dbReference type="CDD" id="cd00397">
    <property type="entry name" value="DNA_BRE_C"/>
    <property type="match status" value="1"/>
</dbReference>
<keyword evidence="1" id="KW-0229">DNA integration</keyword>
<dbReference type="InterPro" id="IPR050090">
    <property type="entry name" value="Tyrosine_recombinase_XerCD"/>
</dbReference>
<evidence type="ECO:0000256" key="3">
    <source>
        <dbReference type="ARBA" id="ARBA00023172"/>
    </source>
</evidence>
<dbReference type="RefSeq" id="WP_377475154.1">
    <property type="nucleotide sequence ID" value="NZ_JBHLWN010000124.1"/>
</dbReference>
<dbReference type="EMBL" id="JBHLWN010000124">
    <property type="protein sequence ID" value="MFC0216713.1"/>
    <property type="molecule type" value="Genomic_DNA"/>
</dbReference>
<sequence>MTTKSHDDAATGLPFDEAVRLYLMECKFRNFSSESIRKYRYSLKNFQECLESHQLEWSSLTQRDLTHTILPDLLQQLSVRTVNCILCILKDFFKFHVEEQRIPDSIAADTKLFKIEQQLIHTFSDEQLQALLSQPDRSTFTGYRNYIMMLVLLDTGMRLKELAGLRIKDVDFTEQIIRIQMGKGRKSRTVPIQRICMRQLQLYLMERGSEAHDFLWTNLDNRPFEAAGIRAMMARYCKKAKIEGIQCSCHTFRHTMAKKYLLNGGDIFTLQRILGHAKIETTRYYVELFSRDLQEQHEKYSPVENMLEEFPDLIDAEEGNPK</sequence>
<organism evidence="7 8">
    <name type="scientific">Paenibacillus chartarius</name>
    <dbReference type="NCBI Taxonomy" id="747481"/>
    <lineage>
        <taxon>Bacteria</taxon>
        <taxon>Bacillati</taxon>
        <taxon>Bacillota</taxon>
        <taxon>Bacilli</taxon>
        <taxon>Bacillales</taxon>
        <taxon>Paenibacillaceae</taxon>
        <taxon>Paenibacillus</taxon>
    </lineage>
</organism>
<feature type="domain" description="Core-binding (CB)" evidence="6">
    <location>
        <begin position="13"/>
        <end position="97"/>
    </location>
</feature>
<dbReference type="Gene3D" id="1.10.150.130">
    <property type="match status" value="1"/>
</dbReference>
<evidence type="ECO:0000259" key="5">
    <source>
        <dbReference type="PROSITE" id="PS51898"/>
    </source>
</evidence>
<dbReference type="InterPro" id="IPR044068">
    <property type="entry name" value="CB"/>
</dbReference>
<dbReference type="InterPro" id="IPR011010">
    <property type="entry name" value="DNA_brk_join_enz"/>
</dbReference>
<evidence type="ECO:0000256" key="1">
    <source>
        <dbReference type="ARBA" id="ARBA00022908"/>
    </source>
</evidence>
<evidence type="ECO:0000259" key="6">
    <source>
        <dbReference type="PROSITE" id="PS51900"/>
    </source>
</evidence>
<evidence type="ECO:0000313" key="8">
    <source>
        <dbReference type="Proteomes" id="UP001589776"/>
    </source>
</evidence>